<feature type="transmembrane region" description="Helical" evidence="2">
    <location>
        <begin position="6"/>
        <end position="26"/>
    </location>
</feature>
<keyword evidence="2" id="KW-1133">Transmembrane helix</keyword>
<feature type="compositionally biased region" description="Basic and acidic residues" evidence="1">
    <location>
        <begin position="48"/>
        <end position="59"/>
    </location>
</feature>
<evidence type="ECO:0000256" key="2">
    <source>
        <dbReference type="SAM" id="Phobius"/>
    </source>
</evidence>
<dbReference type="InterPro" id="IPR008621">
    <property type="entry name" value="Cbb3-typ_cyt_oxidase_comp"/>
</dbReference>
<accession>A0AAW7XA39</accession>
<keyword evidence="2" id="KW-0472">Membrane</keyword>
<dbReference type="AlphaFoldDB" id="A0AAW7XA39"/>
<dbReference type="CDD" id="cd01324">
    <property type="entry name" value="cbb3_Oxidase_CcoQ"/>
    <property type="match status" value="1"/>
</dbReference>
<proteinExistence type="predicted"/>
<evidence type="ECO:0000313" key="4">
    <source>
        <dbReference type="Proteomes" id="UP001169760"/>
    </source>
</evidence>
<dbReference type="Pfam" id="PF05545">
    <property type="entry name" value="FixQ"/>
    <property type="match status" value="1"/>
</dbReference>
<feature type="region of interest" description="Disordered" evidence="1">
    <location>
        <begin position="41"/>
        <end position="75"/>
    </location>
</feature>
<comment type="caution">
    <text evidence="3">The sequence shown here is derived from an EMBL/GenBank/DDBJ whole genome shotgun (WGS) entry which is preliminary data.</text>
</comment>
<gene>
    <name evidence="3" type="ORF">Q4521_18665</name>
</gene>
<evidence type="ECO:0000256" key="1">
    <source>
        <dbReference type="SAM" id="MobiDB-lite"/>
    </source>
</evidence>
<name>A0AAW7XA39_9GAMM</name>
<evidence type="ECO:0000313" key="3">
    <source>
        <dbReference type="EMBL" id="MDO6424517.1"/>
    </source>
</evidence>
<keyword evidence="2" id="KW-0812">Transmembrane</keyword>
<protein>
    <submittedName>
        <fullName evidence="3">CcoQ/FixQ family Cbb3-type cytochrome c oxidase assembly chaperone</fullName>
    </submittedName>
</protein>
<reference evidence="3" key="1">
    <citation type="submission" date="2023-07" db="EMBL/GenBank/DDBJ databases">
        <title>Genome content predicts the carbon catabolic preferences of heterotrophic bacteria.</title>
        <authorList>
            <person name="Gralka M."/>
        </authorList>
    </citation>
    <scope>NUCLEOTIDE SEQUENCE</scope>
    <source>
        <strain evidence="3">I3M17_2</strain>
    </source>
</reference>
<dbReference type="EMBL" id="JAUOPB010000015">
    <property type="protein sequence ID" value="MDO6424517.1"/>
    <property type="molecule type" value="Genomic_DNA"/>
</dbReference>
<sequence>MEISNLRGLSVVFMFIAFAGVCWWAFAPSRKKRFEEDANLPFADGEDENKSDAQKKDNQLHSANAENEEKRDEQQ</sequence>
<dbReference type="GeneID" id="98614081"/>
<dbReference type="RefSeq" id="WP_011468897.1">
    <property type="nucleotide sequence ID" value="NZ_CP123764.1"/>
</dbReference>
<dbReference type="Proteomes" id="UP001169760">
    <property type="component" value="Unassembled WGS sequence"/>
</dbReference>
<organism evidence="3 4">
    <name type="scientific">Saccharophagus degradans</name>
    <dbReference type="NCBI Taxonomy" id="86304"/>
    <lineage>
        <taxon>Bacteria</taxon>
        <taxon>Pseudomonadati</taxon>
        <taxon>Pseudomonadota</taxon>
        <taxon>Gammaproteobacteria</taxon>
        <taxon>Cellvibrionales</taxon>
        <taxon>Cellvibrionaceae</taxon>
        <taxon>Saccharophagus</taxon>
    </lineage>
</organism>